<dbReference type="PROSITE" id="PS00626">
    <property type="entry name" value="RCC1_2"/>
    <property type="match status" value="2"/>
</dbReference>
<protein>
    <recommendedName>
        <fullName evidence="4">BTB domain-containing protein</fullName>
    </recommendedName>
</protein>
<dbReference type="PRINTS" id="PR00633">
    <property type="entry name" value="RCCNDNSATION"/>
</dbReference>
<dbReference type="Gene3D" id="2.130.10.30">
    <property type="entry name" value="Regulator of chromosome condensation 1/beta-lactamase-inhibitor protein II"/>
    <property type="match status" value="2"/>
</dbReference>
<accession>A0AAV2NFY6</accession>
<dbReference type="Pfam" id="PF13540">
    <property type="entry name" value="RCC1_2"/>
    <property type="match status" value="3"/>
</dbReference>
<dbReference type="Gene3D" id="3.30.710.10">
    <property type="entry name" value="Potassium Channel Kv1.1, Chain A"/>
    <property type="match status" value="1"/>
</dbReference>
<dbReference type="InterPro" id="IPR000210">
    <property type="entry name" value="BTB/POZ_dom"/>
</dbReference>
<feature type="repeat" description="RCC1" evidence="2">
    <location>
        <begin position="430"/>
        <end position="481"/>
    </location>
</feature>
<dbReference type="Proteomes" id="UP001497644">
    <property type="component" value="Chromosome 14"/>
</dbReference>
<dbReference type="EMBL" id="OZ034837">
    <property type="protein sequence ID" value="CAL1678630.1"/>
    <property type="molecule type" value="Genomic_DNA"/>
</dbReference>
<dbReference type="SUPFAM" id="SSF54695">
    <property type="entry name" value="POZ domain"/>
    <property type="match status" value="1"/>
</dbReference>
<evidence type="ECO:0000256" key="2">
    <source>
        <dbReference type="PROSITE-ProRule" id="PRU00235"/>
    </source>
</evidence>
<feature type="domain" description="BTB" evidence="4">
    <location>
        <begin position="552"/>
        <end position="623"/>
    </location>
</feature>
<dbReference type="InterPro" id="IPR000408">
    <property type="entry name" value="Reg_chr_condens"/>
</dbReference>
<evidence type="ECO:0000256" key="1">
    <source>
        <dbReference type="ARBA" id="ARBA00022737"/>
    </source>
</evidence>
<name>A0AAV2NFY6_9HYME</name>
<dbReference type="Pfam" id="PF00651">
    <property type="entry name" value="BTB"/>
    <property type="match status" value="1"/>
</dbReference>
<evidence type="ECO:0000313" key="5">
    <source>
        <dbReference type="EMBL" id="CAL1678630.1"/>
    </source>
</evidence>
<reference evidence="5" key="1">
    <citation type="submission" date="2024-04" db="EMBL/GenBank/DDBJ databases">
        <authorList>
            <consortium name="Molecular Ecology Group"/>
        </authorList>
    </citation>
    <scope>NUCLEOTIDE SEQUENCE</scope>
</reference>
<dbReference type="AlphaFoldDB" id="A0AAV2NFY6"/>
<dbReference type="SUPFAM" id="SSF50985">
    <property type="entry name" value="RCC1/BLIP-II"/>
    <property type="match status" value="1"/>
</dbReference>
<feature type="region of interest" description="Disordered" evidence="3">
    <location>
        <begin position="43"/>
        <end position="78"/>
    </location>
</feature>
<dbReference type="InterPro" id="IPR051625">
    <property type="entry name" value="Signaling_Regulatory_Domain"/>
</dbReference>
<dbReference type="PANTHER" id="PTHR22872:SF10">
    <property type="entry name" value="ULTRAVIOLET-B RECEPTOR UVR8"/>
    <property type="match status" value="1"/>
</dbReference>
<dbReference type="InterPro" id="IPR009091">
    <property type="entry name" value="RCC1/BLIP-II"/>
</dbReference>
<evidence type="ECO:0000256" key="3">
    <source>
        <dbReference type="SAM" id="MobiDB-lite"/>
    </source>
</evidence>
<feature type="repeat" description="RCC1" evidence="2">
    <location>
        <begin position="237"/>
        <end position="291"/>
    </location>
</feature>
<dbReference type="PROSITE" id="PS50012">
    <property type="entry name" value="RCC1_3"/>
    <property type="match status" value="3"/>
</dbReference>
<dbReference type="InterPro" id="IPR011333">
    <property type="entry name" value="SKP1/BTB/POZ_sf"/>
</dbReference>
<organism evidence="5 6">
    <name type="scientific">Lasius platythorax</name>
    <dbReference type="NCBI Taxonomy" id="488582"/>
    <lineage>
        <taxon>Eukaryota</taxon>
        <taxon>Metazoa</taxon>
        <taxon>Ecdysozoa</taxon>
        <taxon>Arthropoda</taxon>
        <taxon>Hexapoda</taxon>
        <taxon>Insecta</taxon>
        <taxon>Pterygota</taxon>
        <taxon>Neoptera</taxon>
        <taxon>Endopterygota</taxon>
        <taxon>Hymenoptera</taxon>
        <taxon>Apocrita</taxon>
        <taxon>Aculeata</taxon>
        <taxon>Formicoidea</taxon>
        <taxon>Formicidae</taxon>
        <taxon>Formicinae</taxon>
        <taxon>Lasius</taxon>
        <taxon>Lasius</taxon>
    </lineage>
</organism>
<feature type="compositionally biased region" description="Polar residues" evidence="3">
    <location>
        <begin position="43"/>
        <end position="52"/>
    </location>
</feature>
<dbReference type="SMART" id="SM00225">
    <property type="entry name" value="BTB"/>
    <property type="match status" value="1"/>
</dbReference>
<evidence type="ECO:0000313" key="6">
    <source>
        <dbReference type="Proteomes" id="UP001497644"/>
    </source>
</evidence>
<keyword evidence="1" id="KW-0677">Repeat</keyword>
<dbReference type="PROSITE" id="PS50097">
    <property type="entry name" value="BTB"/>
    <property type="match status" value="1"/>
</dbReference>
<feature type="repeat" description="RCC1" evidence="2">
    <location>
        <begin position="183"/>
        <end position="236"/>
    </location>
</feature>
<evidence type="ECO:0000259" key="4">
    <source>
        <dbReference type="PROSITE" id="PS50097"/>
    </source>
</evidence>
<proteinExistence type="predicted"/>
<gene>
    <name evidence="5" type="ORF">LPLAT_LOCUS4440</name>
</gene>
<keyword evidence="6" id="KW-1185">Reference proteome</keyword>
<sequence length="717" mass="80336">MSTLHFRQVIRARRRINRFSSHVSSTSYIAPAQNRRNRVTIMSTSSEKSLCTSEDKDAQERSLETTANENEETQKDERRDLPCDLAKKIYPSDFRIWPILNLLKPEFTTQIRMVMVYGSGGNRALIVTKDKDVYTLDHNKDDNLQTGATHIGLYPRKIEELCGKNIRTFACNSYLVLALTEEGEVYSWGFNKKRKSDDGSHTPVFSATPTRVAGLSDKRIVDIACGSGHSLALTSDGMVYAWGENNLGQVGNENSSIFDGSLPRQVKHELEGKKIEHIACGSMFNMVVTDKGKLYGWGNNKNGQISIDNATSSFTTSFTAPAFTAPSFTAPSFTTAPFTTTPFTTSSFTAPSFTSHFSTSKSTSCIYSPNPPVYPCFGQQTTVSVNKTTSNNVEPQKYYVYPHEITAVSGKAIVKVACGFEHTLALTDEGKIYAWGKNDNGQVGVNNKLKTSAPVMVNLPEMGKVLDIAAYGYLSVAIGSNETVYVWGDCFGQDINTPFPTEFSRIHDAFAYSKWRVMYKPLNVSMDDYEYVEEVLNILKSLGAGFDDPSTSDFTIQVEGQPIHVHKGILQIRCQHFKNKFQSDWSVDDQGVPVVYTVSNKFSYIVYKAFLKYLYTGKVDLPSENALELMKLADEYRETNLKRECGRIIEQAITASNVAFFYSKAIECNAKEFEEFCFQFALCNMKKVILSEDYIKLDMNTKDNFMRRAANANAFRT</sequence>
<feature type="compositionally biased region" description="Basic and acidic residues" evidence="3">
    <location>
        <begin position="53"/>
        <end position="63"/>
    </location>
</feature>
<dbReference type="PANTHER" id="PTHR22872">
    <property type="entry name" value="BTK-BINDING PROTEIN-RELATED"/>
    <property type="match status" value="1"/>
</dbReference>
<dbReference type="CDD" id="cd18298">
    <property type="entry name" value="BTB_POZ_RCBTB1_2"/>
    <property type="match status" value="1"/>
</dbReference>